<dbReference type="InterPro" id="IPR028889">
    <property type="entry name" value="USP"/>
</dbReference>
<dbReference type="InterPro" id="IPR001394">
    <property type="entry name" value="Peptidase_C19_UCH"/>
</dbReference>
<dbReference type="InterPro" id="IPR018200">
    <property type="entry name" value="USP_CS"/>
</dbReference>
<dbReference type="Proteomes" id="UP000076407">
    <property type="component" value="Unassembled WGS sequence"/>
</dbReference>
<evidence type="ECO:0000259" key="3">
    <source>
        <dbReference type="PROSITE" id="PS50235"/>
    </source>
</evidence>
<evidence type="ECO:0000313" key="4">
    <source>
        <dbReference type="EnsemblMetazoa" id="AQUA002439-PA"/>
    </source>
</evidence>
<dbReference type="PROSITE" id="PS00973">
    <property type="entry name" value="USP_2"/>
    <property type="match status" value="1"/>
</dbReference>
<reference evidence="4" key="1">
    <citation type="submission" date="2020-05" db="UniProtKB">
        <authorList>
            <consortium name="EnsemblMetazoa"/>
        </authorList>
    </citation>
    <scope>IDENTIFICATION</scope>
    <source>
        <strain evidence="4">SANGQUA</strain>
    </source>
</reference>
<comment type="similarity">
    <text evidence="1">Belongs to the peptidase C19 family.</text>
</comment>
<dbReference type="GO" id="GO:0005634">
    <property type="term" value="C:nucleus"/>
    <property type="evidence" value="ECO:0007669"/>
    <property type="project" value="TreeGrafter"/>
</dbReference>
<dbReference type="AlphaFoldDB" id="A0A182WY29"/>
<dbReference type="CDD" id="cd02671">
    <property type="entry name" value="Peptidase_C19O"/>
    <property type="match status" value="1"/>
</dbReference>
<protein>
    <recommendedName>
        <fullName evidence="3">USP domain-containing protein</fullName>
    </recommendedName>
</protein>
<keyword evidence="5" id="KW-1185">Reference proteome</keyword>
<dbReference type="STRING" id="34691.A0A182WY29"/>
<feature type="domain" description="USP" evidence="3">
    <location>
        <begin position="86"/>
        <end position="959"/>
    </location>
</feature>
<organism evidence="4 5">
    <name type="scientific">Anopheles quadriannulatus</name>
    <name type="common">Mosquito</name>
    <dbReference type="NCBI Taxonomy" id="34691"/>
    <lineage>
        <taxon>Eukaryota</taxon>
        <taxon>Metazoa</taxon>
        <taxon>Ecdysozoa</taxon>
        <taxon>Arthropoda</taxon>
        <taxon>Hexapoda</taxon>
        <taxon>Insecta</taxon>
        <taxon>Pterygota</taxon>
        <taxon>Neoptera</taxon>
        <taxon>Endopterygota</taxon>
        <taxon>Diptera</taxon>
        <taxon>Nematocera</taxon>
        <taxon>Culicoidea</taxon>
        <taxon>Culicidae</taxon>
        <taxon>Anophelinae</taxon>
        <taxon>Anopheles</taxon>
    </lineage>
</organism>
<evidence type="ECO:0000256" key="2">
    <source>
        <dbReference type="SAM" id="MobiDB-lite"/>
    </source>
</evidence>
<dbReference type="GO" id="GO:0006282">
    <property type="term" value="P:regulation of DNA repair"/>
    <property type="evidence" value="ECO:0007669"/>
    <property type="project" value="InterPro"/>
</dbReference>
<dbReference type="GO" id="GO:0004197">
    <property type="term" value="F:cysteine-type endopeptidase activity"/>
    <property type="evidence" value="ECO:0007669"/>
    <property type="project" value="InterPro"/>
</dbReference>
<dbReference type="SUPFAM" id="SSF54001">
    <property type="entry name" value="Cysteine proteinases"/>
    <property type="match status" value="1"/>
</dbReference>
<dbReference type="PANTHER" id="PTHR24006:SF905">
    <property type="entry name" value="UBIQUITIN CARBOXYL-TERMINAL HYDROLASE 1"/>
    <property type="match status" value="1"/>
</dbReference>
<dbReference type="GO" id="GO:0016579">
    <property type="term" value="P:protein deubiquitination"/>
    <property type="evidence" value="ECO:0007669"/>
    <property type="project" value="InterPro"/>
</dbReference>
<dbReference type="InterPro" id="IPR050164">
    <property type="entry name" value="Peptidase_C19"/>
</dbReference>
<dbReference type="InterPro" id="IPR038765">
    <property type="entry name" value="Papain-like_cys_pep_sf"/>
</dbReference>
<dbReference type="EnsemblMetazoa" id="AQUA002439-RA">
    <property type="protein sequence ID" value="AQUA002439-PA"/>
    <property type="gene ID" value="AQUA002439"/>
</dbReference>
<proteinExistence type="inferred from homology"/>
<feature type="region of interest" description="Disordered" evidence="2">
    <location>
        <begin position="966"/>
        <end position="990"/>
    </location>
</feature>
<dbReference type="VEuPathDB" id="VectorBase:AQUA002439"/>
<dbReference type="InterPro" id="IPR033815">
    <property type="entry name" value="USP1"/>
</dbReference>
<dbReference type="GO" id="GO:0005829">
    <property type="term" value="C:cytosol"/>
    <property type="evidence" value="ECO:0007669"/>
    <property type="project" value="TreeGrafter"/>
</dbReference>
<name>A0A182WY29_ANOQN</name>
<dbReference type="GO" id="GO:0004843">
    <property type="term" value="F:cysteine-type deubiquitinase activity"/>
    <property type="evidence" value="ECO:0007669"/>
    <property type="project" value="InterPro"/>
</dbReference>
<dbReference type="PANTHER" id="PTHR24006">
    <property type="entry name" value="UBIQUITIN CARBOXYL-TERMINAL HYDROLASE"/>
    <property type="match status" value="1"/>
</dbReference>
<sequence>MLAAFSVAEHSFHIEWWWIVLSVPYVMVQQYVSATATIVNGTNAYELFCEQHHHKCNSAIATAAALQTAMKSLNSMVTHTMSNSLATLCNIGNSCYMNSVLYTLRFAPNFTHNLHHLVEFLELTLHKANAEKRCLPEHDEQGHGQDEQSAINTKQKGSLLGAGSDGPDALGGHSWNGKELGLHEKHVNGYEPHAAPYGRSSSASDGSAMVSEICFSESEKCSASANHARGCNAYGGASTPAYTGDSCNRSRKCEPSVSNGNGAKTNRQLVCETLHELYHSLARNEAADTIEPFHAGGLLQAVQRVSSTFEGNQQQDAHEFLMCILDSVRESCLKLNKTLIENPDFLKISSLPSLEKPPPAKGTFDSADSVTASTETKSSTQFIGRNIFRRRKESLRNAKSFAAKESKANAAVELPLASSVKPVAPVSKCADAGAGKDKASLPHETATGGHGAEERLEERIRTLGLNFFCEDFEGVTVSRTRCLSCETVTEQKEIMIDIAIPIASSEISEALKNPQQFYQDACITQEYFRGDNKYRCEVCSGYTEACRTISFDILPRLLVLQLKRFNGDMEKINSYIPTPFVLQCFCADCLGKSDSEKRHVYRLYSVITHVGARMSVGHYIAYTSSLQIPLHYVNCVKDRQRRALLAASSLEAQAAGVPNCIKGVGISGKGHGGGVDKSASGQLKKLFGSKKASSAGDISKKLKNNVINRFSPINGIENLQLNAHATTVCIEKAVRAGYSDNFYSIQSMDGVSSARSAVDCSLGGGSNPCDGKTNHPLRSICDKASNLHDLHCQSVGCCAVLAKNILADDIRHAGCAHAGSGTADEGGGLIGDGLRSSGGPGSAPHHLSPIVAGSMCEMNCAQSRYKLDGANGESQSTIGNCHSSLLSSSSINNQGNSELSYGNFMDDAVARQQQQQQQLTWYMCDDDKVKIMTQLEFEEILSPNRRHVTTPYLLFYARYDIERKEHNQPKEQSASPTQQHQQQQYQHKMHKVITKHVPAATKSATISV</sequence>
<evidence type="ECO:0000256" key="1">
    <source>
        <dbReference type="ARBA" id="ARBA00009085"/>
    </source>
</evidence>
<dbReference type="Gene3D" id="3.90.70.10">
    <property type="entry name" value="Cysteine proteinases"/>
    <property type="match status" value="2"/>
</dbReference>
<evidence type="ECO:0000313" key="5">
    <source>
        <dbReference type="Proteomes" id="UP000076407"/>
    </source>
</evidence>
<accession>A0A182WY29</accession>
<dbReference type="Pfam" id="PF00443">
    <property type="entry name" value="UCH"/>
    <property type="match status" value="1"/>
</dbReference>
<dbReference type="PROSITE" id="PS50235">
    <property type="entry name" value="USP_3"/>
    <property type="match status" value="1"/>
</dbReference>